<comment type="caution">
    <text evidence="1">The sequence shown here is derived from an EMBL/GenBank/DDBJ whole genome shotgun (WGS) entry which is preliminary data.</text>
</comment>
<protein>
    <submittedName>
        <fullName evidence="1">Uncharacterized protein</fullName>
    </submittedName>
</protein>
<gene>
    <name evidence="1" type="ORF">S06H3_15055</name>
</gene>
<proteinExistence type="predicted"/>
<sequence length="63" mass="7291">SELLKWGWKYVKDQIENINDIEADEAMDSILDGLSYTEPWERDNYCDICNESPCMCSDPGDPE</sequence>
<dbReference type="EMBL" id="BARV01007389">
    <property type="protein sequence ID" value="GAI07309.1"/>
    <property type="molecule type" value="Genomic_DNA"/>
</dbReference>
<evidence type="ECO:0000313" key="1">
    <source>
        <dbReference type="EMBL" id="GAI07309.1"/>
    </source>
</evidence>
<name>X1MLP7_9ZZZZ</name>
<organism evidence="1">
    <name type="scientific">marine sediment metagenome</name>
    <dbReference type="NCBI Taxonomy" id="412755"/>
    <lineage>
        <taxon>unclassified sequences</taxon>
        <taxon>metagenomes</taxon>
        <taxon>ecological metagenomes</taxon>
    </lineage>
</organism>
<accession>X1MLP7</accession>
<feature type="non-terminal residue" evidence="1">
    <location>
        <position position="1"/>
    </location>
</feature>
<reference evidence="1" key="1">
    <citation type="journal article" date="2014" name="Front. Microbiol.">
        <title>High frequency of phylogenetically diverse reductive dehalogenase-homologous genes in deep subseafloor sedimentary metagenomes.</title>
        <authorList>
            <person name="Kawai M."/>
            <person name="Futagami T."/>
            <person name="Toyoda A."/>
            <person name="Takaki Y."/>
            <person name="Nishi S."/>
            <person name="Hori S."/>
            <person name="Arai W."/>
            <person name="Tsubouchi T."/>
            <person name="Morono Y."/>
            <person name="Uchiyama I."/>
            <person name="Ito T."/>
            <person name="Fujiyama A."/>
            <person name="Inagaki F."/>
            <person name="Takami H."/>
        </authorList>
    </citation>
    <scope>NUCLEOTIDE SEQUENCE</scope>
    <source>
        <strain evidence="1">Expedition CK06-06</strain>
    </source>
</reference>
<dbReference type="AlphaFoldDB" id="X1MLP7"/>